<organism evidence="2 3">
    <name type="scientific">Halosimplex carlsbadense 2-9-1</name>
    <dbReference type="NCBI Taxonomy" id="797114"/>
    <lineage>
        <taxon>Archaea</taxon>
        <taxon>Methanobacteriati</taxon>
        <taxon>Methanobacteriota</taxon>
        <taxon>Stenosarchaea group</taxon>
        <taxon>Halobacteria</taxon>
        <taxon>Halobacteriales</taxon>
        <taxon>Haloarculaceae</taxon>
        <taxon>Halosimplex</taxon>
    </lineage>
</organism>
<dbReference type="eggNOG" id="ENOG502N5VS">
    <property type="taxonomic scope" value="Archaea"/>
</dbReference>
<dbReference type="EMBL" id="AOIU01000013">
    <property type="protein sequence ID" value="ELZ27587.1"/>
    <property type="molecule type" value="Genomic_DNA"/>
</dbReference>
<comment type="caution">
    <text evidence="2">The sequence shown here is derived from an EMBL/GenBank/DDBJ whole genome shotgun (WGS) entry which is preliminary data.</text>
</comment>
<dbReference type="OrthoDB" id="189962at2157"/>
<name>M0CYU1_9EURY</name>
<accession>M0CYU1</accession>
<evidence type="ECO:0000313" key="3">
    <source>
        <dbReference type="Proteomes" id="UP000011626"/>
    </source>
</evidence>
<gene>
    <name evidence="2" type="ORF">C475_06695</name>
</gene>
<dbReference type="AlphaFoldDB" id="M0CYU1"/>
<dbReference type="Proteomes" id="UP000011626">
    <property type="component" value="Unassembled WGS sequence"/>
</dbReference>
<feature type="region of interest" description="Disordered" evidence="1">
    <location>
        <begin position="16"/>
        <end position="36"/>
    </location>
</feature>
<evidence type="ECO:0000256" key="1">
    <source>
        <dbReference type="SAM" id="MobiDB-lite"/>
    </source>
</evidence>
<dbReference type="RefSeq" id="WP_006883011.1">
    <property type="nucleotide sequence ID" value="NZ_AOIU01000013.1"/>
</dbReference>
<evidence type="ECO:0000313" key="2">
    <source>
        <dbReference type="EMBL" id="ELZ27587.1"/>
    </source>
</evidence>
<feature type="compositionally biased region" description="Basic and acidic residues" evidence="1">
    <location>
        <begin position="25"/>
        <end position="36"/>
    </location>
</feature>
<dbReference type="STRING" id="797114.C475_06695"/>
<keyword evidence="3" id="KW-1185">Reference proteome</keyword>
<reference evidence="2 3" key="1">
    <citation type="journal article" date="2014" name="PLoS Genet.">
        <title>Phylogenetically driven sequencing of extremely halophilic archaea reveals strategies for static and dynamic osmo-response.</title>
        <authorList>
            <person name="Becker E.A."/>
            <person name="Seitzer P.M."/>
            <person name="Tritt A."/>
            <person name="Larsen D."/>
            <person name="Krusor M."/>
            <person name="Yao A.I."/>
            <person name="Wu D."/>
            <person name="Madern D."/>
            <person name="Eisen J.A."/>
            <person name="Darling A.E."/>
            <person name="Facciotti M.T."/>
        </authorList>
    </citation>
    <scope>NUCLEOTIDE SEQUENCE [LARGE SCALE GENOMIC DNA]</scope>
    <source>
        <strain evidence="2 3">2-9-1</strain>
    </source>
</reference>
<sequence length="118" mass="13100">MTFWTRVTFDPGERSVDEVEGQLRTARDDPETERRDGAVVWKAREEVEGDTLTDLGVEAERALVIDANDTAMAGDGTLYEFVDGAYVPVDAMNGGEIYLGRDVVAYVQREHGFVGVER</sequence>
<proteinExistence type="predicted"/>
<protein>
    <submittedName>
        <fullName evidence="2">Uncharacterized protein</fullName>
    </submittedName>
</protein>